<sequence>MTPIVPQHSLFLARMSQVYHLSLANYANRANAGDESNEFDNVISADFVNQRYMRPSDKSLHAMATTRMGRTKYIFIAIEPNRRVEHGT</sequence>
<gene>
    <name evidence="1" type="ORF">VFPPC_16573</name>
</gene>
<reference evidence="1 2" key="1">
    <citation type="journal article" date="2016" name="PLoS Pathog.">
        <title>Biosynthesis of antibiotic leucinostatins in bio-control fungus Purpureocillium lilacinum and their inhibition on phytophthora revealed by genome mining.</title>
        <authorList>
            <person name="Wang G."/>
            <person name="Liu Z."/>
            <person name="Lin R."/>
            <person name="Li E."/>
            <person name="Mao Z."/>
            <person name="Ling J."/>
            <person name="Yang Y."/>
            <person name="Yin W.B."/>
            <person name="Xie B."/>
        </authorList>
    </citation>
    <scope>NUCLEOTIDE SEQUENCE [LARGE SCALE GENOMIC DNA]</scope>
    <source>
        <strain evidence="1">170</strain>
    </source>
</reference>
<dbReference type="GeneID" id="28858320"/>
<proteinExistence type="predicted"/>
<dbReference type="KEGG" id="pchm:VFPPC_16573"/>
<keyword evidence="2" id="KW-1185">Reference proteome</keyword>
<name>A0A179F914_METCM</name>
<evidence type="ECO:0000313" key="2">
    <source>
        <dbReference type="Proteomes" id="UP000078397"/>
    </source>
</evidence>
<comment type="caution">
    <text evidence="1">The sequence shown here is derived from an EMBL/GenBank/DDBJ whole genome shotgun (WGS) entry which is preliminary data.</text>
</comment>
<evidence type="ECO:0000313" key="1">
    <source>
        <dbReference type="EMBL" id="OAQ61877.1"/>
    </source>
</evidence>
<accession>A0A179F914</accession>
<dbReference type="RefSeq" id="XP_018139581.1">
    <property type="nucleotide sequence ID" value="XM_018294326.1"/>
</dbReference>
<protein>
    <submittedName>
        <fullName evidence="1">Uncharacterized protein</fullName>
    </submittedName>
</protein>
<organism evidence="1 2">
    <name type="scientific">Pochonia chlamydosporia 170</name>
    <dbReference type="NCBI Taxonomy" id="1380566"/>
    <lineage>
        <taxon>Eukaryota</taxon>
        <taxon>Fungi</taxon>
        <taxon>Dikarya</taxon>
        <taxon>Ascomycota</taxon>
        <taxon>Pezizomycotina</taxon>
        <taxon>Sordariomycetes</taxon>
        <taxon>Hypocreomycetidae</taxon>
        <taxon>Hypocreales</taxon>
        <taxon>Clavicipitaceae</taxon>
        <taxon>Pochonia</taxon>
    </lineage>
</organism>
<dbReference type="EMBL" id="LSBJ02000007">
    <property type="protein sequence ID" value="OAQ61877.1"/>
    <property type="molecule type" value="Genomic_DNA"/>
</dbReference>
<dbReference type="Proteomes" id="UP000078397">
    <property type="component" value="Unassembled WGS sequence"/>
</dbReference>
<dbReference type="AlphaFoldDB" id="A0A179F914"/>